<dbReference type="Proteomes" id="UP000593571">
    <property type="component" value="Unassembled WGS sequence"/>
</dbReference>
<name>A0A7J8FHJ5_ROUAE</name>
<evidence type="ECO:0000313" key="3">
    <source>
        <dbReference type="Proteomes" id="UP000593571"/>
    </source>
</evidence>
<organism evidence="2 3">
    <name type="scientific">Rousettus aegyptiacus</name>
    <name type="common">Egyptian fruit bat</name>
    <name type="synonym">Pteropus aegyptiacus</name>
    <dbReference type="NCBI Taxonomy" id="9407"/>
    <lineage>
        <taxon>Eukaryota</taxon>
        <taxon>Metazoa</taxon>
        <taxon>Chordata</taxon>
        <taxon>Craniata</taxon>
        <taxon>Vertebrata</taxon>
        <taxon>Euteleostomi</taxon>
        <taxon>Mammalia</taxon>
        <taxon>Eutheria</taxon>
        <taxon>Laurasiatheria</taxon>
        <taxon>Chiroptera</taxon>
        <taxon>Yinpterochiroptera</taxon>
        <taxon>Pteropodoidea</taxon>
        <taxon>Pteropodidae</taxon>
        <taxon>Rousettinae</taxon>
        <taxon>Rousettus</taxon>
    </lineage>
</organism>
<dbReference type="EMBL" id="JACASE010000007">
    <property type="protein sequence ID" value="KAF6447156.1"/>
    <property type="molecule type" value="Genomic_DNA"/>
</dbReference>
<sequence>MRAPCPPAPAPGAPDFGSILPAPAPAAARSRGQRPSEGHRGARWKRRGENIPSAATTLTPLTVTLHLPQDAPNCPATPSRAGPGRTKRSPQTPLESIFFLGGGVLLHSTDPQGSIISDTQPESTHCHKHKELIRESTEGAQRALLVPGEPQLFPINPHLRPARPPCDPPPLCCSAPASAQPCSSGKGFPASFLSCATYSGDSQAASRQCWWRAAREGQCPDGGVGLGLTRCRESLWGSNFLPSGPVSTEVWSFTPRQPTGPDHLPCQVSQYC</sequence>
<comment type="caution">
    <text evidence="2">The sequence shown here is derived from an EMBL/GenBank/DDBJ whole genome shotgun (WGS) entry which is preliminary data.</text>
</comment>
<feature type="region of interest" description="Disordered" evidence="1">
    <location>
        <begin position="1"/>
        <end position="91"/>
    </location>
</feature>
<evidence type="ECO:0000313" key="2">
    <source>
        <dbReference type="EMBL" id="KAF6447156.1"/>
    </source>
</evidence>
<reference evidence="2 3" key="1">
    <citation type="journal article" date="2020" name="Nature">
        <title>Six reference-quality genomes reveal evolution of bat adaptations.</title>
        <authorList>
            <person name="Jebb D."/>
            <person name="Huang Z."/>
            <person name="Pippel M."/>
            <person name="Hughes G.M."/>
            <person name="Lavrichenko K."/>
            <person name="Devanna P."/>
            <person name="Winkler S."/>
            <person name="Jermiin L.S."/>
            <person name="Skirmuntt E.C."/>
            <person name="Katzourakis A."/>
            <person name="Burkitt-Gray L."/>
            <person name="Ray D.A."/>
            <person name="Sullivan K.A.M."/>
            <person name="Roscito J.G."/>
            <person name="Kirilenko B.M."/>
            <person name="Davalos L.M."/>
            <person name="Corthals A.P."/>
            <person name="Power M.L."/>
            <person name="Jones G."/>
            <person name="Ransome R.D."/>
            <person name="Dechmann D.K.N."/>
            <person name="Locatelli A.G."/>
            <person name="Puechmaille S.J."/>
            <person name="Fedrigo O."/>
            <person name="Jarvis E.D."/>
            <person name="Hiller M."/>
            <person name="Vernes S.C."/>
            <person name="Myers E.W."/>
            <person name="Teeling E.C."/>
        </authorList>
    </citation>
    <scope>NUCLEOTIDE SEQUENCE [LARGE SCALE GENOMIC DNA]</scope>
    <source>
        <strain evidence="2">MRouAeg1</strain>
        <tissue evidence="2">Muscle</tissue>
    </source>
</reference>
<protein>
    <submittedName>
        <fullName evidence="2">Jade family PHD finger 2</fullName>
    </submittedName>
</protein>
<dbReference type="AlphaFoldDB" id="A0A7J8FHJ5"/>
<gene>
    <name evidence="2" type="ORF">HJG63_006978</name>
</gene>
<keyword evidence="3" id="KW-1185">Reference proteome</keyword>
<feature type="compositionally biased region" description="Pro residues" evidence="1">
    <location>
        <begin position="1"/>
        <end position="12"/>
    </location>
</feature>
<accession>A0A7J8FHJ5</accession>
<proteinExistence type="predicted"/>
<feature type="compositionally biased region" description="Low complexity" evidence="1">
    <location>
        <begin position="56"/>
        <end position="68"/>
    </location>
</feature>
<evidence type="ECO:0000256" key="1">
    <source>
        <dbReference type="SAM" id="MobiDB-lite"/>
    </source>
</evidence>